<dbReference type="Gene3D" id="3.40.710.10">
    <property type="entry name" value="DD-peptidase/beta-lactamase superfamily"/>
    <property type="match status" value="1"/>
</dbReference>
<dbReference type="SUPFAM" id="SSF56601">
    <property type="entry name" value="beta-lactamase/transpeptidase-like"/>
    <property type="match status" value="1"/>
</dbReference>
<dbReference type="Pfam" id="PF03717">
    <property type="entry name" value="PBP_dimer"/>
    <property type="match status" value="1"/>
</dbReference>
<dbReference type="GO" id="GO:0005886">
    <property type="term" value="C:plasma membrane"/>
    <property type="evidence" value="ECO:0007669"/>
    <property type="project" value="TreeGrafter"/>
</dbReference>
<feature type="domain" description="Penicillin-binding protein dimerisation" evidence="5">
    <location>
        <begin position="48"/>
        <end position="219"/>
    </location>
</feature>
<comment type="subcellular location">
    <subcellularLocation>
        <location evidence="1">Membrane</location>
    </subcellularLocation>
</comment>
<gene>
    <name evidence="6" type="ORF">A2786_03055</name>
</gene>
<dbReference type="PANTHER" id="PTHR30627">
    <property type="entry name" value="PEPTIDOGLYCAN D,D-TRANSPEPTIDASE"/>
    <property type="match status" value="1"/>
</dbReference>
<evidence type="ECO:0000259" key="5">
    <source>
        <dbReference type="Pfam" id="PF03717"/>
    </source>
</evidence>
<dbReference type="InterPro" id="IPR050515">
    <property type="entry name" value="Beta-lactam/transpept"/>
</dbReference>
<dbReference type="Gene3D" id="3.30.450.330">
    <property type="match status" value="1"/>
</dbReference>
<protein>
    <recommendedName>
        <fullName evidence="8">Penicillin-binding protein transpeptidase domain-containing protein</fullName>
    </recommendedName>
</protein>
<accession>A0A1G1VST6</accession>
<dbReference type="GO" id="GO:0008658">
    <property type="term" value="F:penicillin binding"/>
    <property type="evidence" value="ECO:0007669"/>
    <property type="project" value="InterPro"/>
</dbReference>
<dbReference type="GO" id="GO:0071555">
    <property type="term" value="P:cell wall organization"/>
    <property type="evidence" value="ECO:0007669"/>
    <property type="project" value="TreeGrafter"/>
</dbReference>
<keyword evidence="2 3" id="KW-0472">Membrane</keyword>
<evidence type="ECO:0000256" key="2">
    <source>
        <dbReference type="ARBA" id="ARBA00023136"/>
    </source>
</evidence>
<feature type="transmembrane region" description="Helical" evidence="3">
    <location>
        <begin position="7"/>
        <end position="26"/>
    </location>
</feature>
<feature type="domain" description="Penicillin-binding protein transpeptidase" evidence="4">
    <location>
        <begin position="265"/>
        <end position="562"/>
    </location>
</feature>
<dbReference type="Pfam" id="PF00905">
    <property type="entry name" value="Transpeptidase"/>
    <property type="match status" value="1"/>
</dbReference>
<dbReference type="AlphaFoldDB" id="A0A1G1VST6"/>
<dbReference type="Proteomes" id="UP000179233">
    <property type="component" value="Unassembled WGS sequence"/>
</dbReference>
<dbReference type="InterPro" id="IPR036138">
    <property type="entry name" value="PBP_dimer_sf"/>
</dbReference>
<evidence type="ECO:0000313" key="7">
    <source>
        <dbReference type="Proteomes" id="UP000179233"/>
    </source>
</evidence>
<organism evidence="6 7">
    <name type="scientific">Candidatus Chisholmbacteria bacterium RIFCSPHIGHO2_01_FULL_52_32</name>
    <dbReference type="NCBI Taxonomy" id="1797591"/>
    <lineage>
        <taxon>Bacteria</taxon>
        <taxon>Candidatus Chisholmiibacteriota</taxon>
    </lineage>
</organism>
<evidence type="ECO:0000259" key="4">
    <source>
        <dbReference type="Pfam" id="PF00905"/>
    </source>
</evidence>
<dbReference type="Gene3D" id="3.90.1310.10">
    <property type="entry name" value="Penicillin-binding protein 2a (Domain 2)"/>
    <property type="match status" value="1"/>
</dbReference>
<sequence>MDKRLKLFSVLLTFLTVVVIARLFYWQVIKAEGLKSQGEKQHFETIEIPSKRGEIRSSDGFPLATNQRSFLVYAYLPQLRQSPQEVADLLSPILGPLLEKHEASPSSQSTSRGPAIDAKDVILKLLTRKDVVWTPLVRNASERQKEEVKKLNLEGIGFNEVPVREYPEASMSASLLGFVGSDTEGNPKGYFGLEGLYDLELKGRPGVIRHEKDAHGRPILVGRFDEIDAKDGRSLVLFLDRSIQRIVEKRLEEGLRKYGARNGEVVILDPRTGAVIAMAALPSYDPAHFGDFDPYLYKNPIVSEAYEPGSTFKVLTMAAALDARAVTPETICETCGGPIQIGGYTIRTWNDVYYPNSTMTEVIVHSDNTGMVFAVRKLGLDTLYEYLVRFGIGEKTGIDLEEESKVELRQKKEWKEIDLATASFGQGIAVTGIQMARIVATIANGGVMLKPQVVHKVEGEVELELKPKPGKRVLSNETARLLTEMMVTAVEKGEAKWAKPDGYRIAGKTGTAQIPVAGHYDEDKTIVSFVGFAPSENPVFAMLVKLREPQSSPWGSETAAPLWFAIAKDLFYYYGIQPE</sequence>
<dbReference type="InterPro" id="IPR012338">
    <property type="entry name" value="Beta-lactam/transpept-like"/>
</dbReference>
<reference evidence="6 7" key="1">
    <citation type="journal article" date="2016" name="Nat. Commun.">
        <title>Thousands of microbial genomes shed light on interconnected biogeochemical processes in an aquifer system.</title>
        <authorList>
            <person name="Anantharaman K."/>
            <person name="Brown C.T."/>
            <person name="Hug L.A."/>
            <person name="Sharon I."/>
            <person name="Castelle C.J."/>
            <person name="Probst A.J."/>
            <person name="Thomas B.C."/>
            <person name="Singh A."/>
            <person name="Wilkins M.J."/>
            <person name="Karaoz U."/>
            <person name="Brodie E.L."/>
            <person name="Williams K.H."/>
            <person name="Hubbard S.S."/>
            <person name="Banfield J.F."/>
        </authorList>
    </citation>
    <scope>NUCLEOTIDE SEQUENCE [LARGE SCALE GENOMIC DNA]</scope>
</reference>
<keyword evidence="3" id="KW-1133">Transmembrane helix</keyword>
<dbReference type="InterPro" id="IPR001460">
    <property type="entry name" value="PCN-bd_Tpept"/>
</dbReference>
<evidence type="ECO:0000256" key="1">
    <source>
        <dbReference type="ARBA" id="ARBA00004370"/>
    </source>
</evidence>
<comment type="caution">
    <text evidence="6">The sequence shown here is derived from an EMBL/GenBank/DDBJ whole genome shotgun (WGS) entry which is preliminary data.</text>
</comment>
<name>A0A1G1VST6_9BACT</name>
<keyword evidence="3" id="KW-0812">Transmembrane</keyword>
<evidence type="ECO:0008006" key="8">
    <source>
        <dbReference type="Google" id="ProtNLM"/>
    </source>
</evidence>
<dbReference type="InterPro" id="IPR005311">
    <property type="entry name" value="PBP_dimer"/>
</dbReference>
<dbReference type="EMBL" id="MHCJ01000003">
    <property type="protein sequence ID" value="OGY18452.1"/>
    <property type="molecule type" value="Genomic_DNA"/>
</dbReference>
<dbReference type="PANTHER" id="PTHR30627:SF1">
    <property type="entry name" value="PEPTIDOGLYCAN D,D-TRANSPEPTIDASE FTSI"/>
    <property type="match status" value="1"/>
</dbReference>
<evidence type="ECO:0000256" key="3">
    <source>
        <dbReference type="SAM" id="Phobius"/>
    </source>
</evidence>
<dbReference type="SUPFAM" id="SSF56519">
    <property type="entry name" value="Penicillin binding protein dimerisation domain"/>
    <property type="match status" value="1"/>
</dbReference>
<proteinExistence type="predicted"/>
<evidence type="ECO:0000313" key="6">
    <source>
        <dbReference type="EMBL" id="OGY18452.1"/>
    </source>
</evidence>